<reference evidence="7 8" key="1">
    <citation type="submission" date="2019-01" db="EMBL/GenBank/DDBJ databases">
        <title>Sequencing of cultivated peanut Arachis hypogaea provides insights into genome evolution and oil improvement.</title>
        <authorList>
            <person name="Chen X."/>
        </authorList>
    </citation>
    <scope>NUCLEOTIDE SEQUENCE [LARGE SCALE GENOMIC DNA]</scope>
    <source>
        <strain evidence="8">cv. Fuhuasheng</strain>
        <tissue evidence="7">Leaves</tissue>
    </source>
</reference>
<evidence type="ECO:0000256" key="5">
    <source>
        <dbReference type="ARBA" id="ARBA00023136"/>
    </source>
</evidence>
<evidence type="ECO:0000313" key="8">
    <source>
        <dbReference type="Proteomes" id="UP000289738"/>
    </source>
</evidence>
<accession>A0A445BDK9</accession>
<gene>
    <name evidence="7" type="ORF">Ahy_A09g041714</name>
</gene>
<sequence>MKEKEKKKSKRQKNAPFVYSISLEIIVSIVLAGVIFGVVIGGYINDVFGRRIATIIFYYWISIPLNIAEVSLFEIKGELVNTNCLIITGGQFLFYVINYSLIRVSFTDLLIN</sequence>
<dbReference type="Pfam" id="PF00083">
    <property type="entry name" value="Sugar_tr"/>
    <property type="match status" value="1"/>
</dbReference>
<dbReference type="InterPro" id="IPR050814">
    <property type="entry name" value="Myo-inositol_Transporter"/>
</dbReference>
<evidence type="ECO:0000256" key="3">
    <source>
        <dbReference type="ARBA" id="ARBA00022692"/>
    </source>
</evidence>
<dbReference type="PANTHER" id="PTHR48020">
    <property type="entry name" value="PROTON MYO-INOSITOL COTRANSPORTER"/>
    <property type="match status" value="1"/>
</dbReference>
<dbReference type="STRING" id="3818.A0A445BDK9"/>
<keyword evidence="8" id="KW-1185">Reference proteome</keyword>
<keyword evidence="4 6" id="KW-1133">Transmembrane helix</keyword>
<keyword evidence="3 6" id="KW-0812">Transmembrane</keyword>
<proteinExistence type="predicted"/>
<dbReference type="Proteomes" id="UP000289738">
    <property type="component" value="Chromosome A09"/>
</dbReference>
<dbReference type="GO" id="GO:0022857">
    <property type="term" value="F:transmembrane transporter activity"/>
    <property type="evidence" value="ECO:0007669"/>
    <property type="project" value="InterPro"/>
</dbReference>
<comment type="subcellular location">
    <subcellularLocation>
        <location evidence="1">Membrane</location>
    </subcellularLocation>
</comment>
<keyword evidence="2" id="KW-0813">Transport</keyword>
<dbReference type="GO" id="GO:0016020">
    <property type="term" value="C:membrane"/>
    <property type="evidence" value="ECO:0007669"/>
    <property type="project" value="UniProtKB-SubCell"/>
</dbReference>
<evidence type="ECO:0000313" key="7">
    <source>
        <dbReference type="EMBL" id="RYR36757.1"/>
    </source>
</evidence>
<dbReference type="EMBL" id="SDMP01000009">
    <property type="protein sequence ID" value="RYR36757.1"/>
    <property type="molecule type" value="Genomic_DNA"/>
</dbReference>
<evidence type="ECO:0000256" key="1">
    <source>
        <dbReference type="ARBA" id="ARBA00004370"/>
    </source>
</evidence>
<comment type="caution">
    <text evidence="7">The sequence shown here is derived from an EMBL/GenBank/DDBJ whole genome shotgun (WGS) entry which is preliminary data.</text>
</comment>
<dbReference type="AlphaFoldDB" id="A0A445BDK9"/>
<dbReference type="PANTHER" id="PTHR48020:SF12">
    <property type="entry name" value="PROTON MYO-INOSITOL COTRANSPORTER"/>
    <property type="match status" value="1"/>
</dbReference>
<feature type="transmembrane region" description="Helical" evidence="6">
    <location>
        <begin position="85"/>
        <end position="106"/>
    </location>
</feature>
<organism evidence="7 8">
    <name type="scientific">Arachis hypogaea</name>
    <name type="common">Peanut</name>
    <dbReference type="NCBI Taxonomy" id="3818"/>
    <lineage>
        <taxon>Eukaryota</taxon>
        <taxon>Viridiplantae</taxon>
        <taxon>Streptophyta</taxon>
        <taxon>Embryophyta</taxon>
        <taxon>Tracheophyta</taxon>
        <taxon>Spermatophyta</taxon>
        <taxon>Magnoliopsida</taxon>
        <taxon>eudicotyledons</taxon>
        <taxon>Gunneridae</taxon>
        <taxon>Pentapetalae</taxon>
        <taxon>rosids</taxon>
        <taxon>fabids</taxon>
        <taxon>Fabales</taxon>
        <taxon>Fabaceae</taxon>
        <taxon>Papilionoideae</taxon>
        <taxon>50 kb inversion clade</taxon>
        <taxon>dalbergioids sensu lato</taxon>
        <taxon>Dalbergieae</taxon>
        <taxon>Pterocarpus clade</taxon>
        <taxon>Arachis</taxon>
    </lineage>
</organism>
<evidence type="ECO:0008006" key="9">
    <source>
        <dbReference type="Google" id="ProtNLM"/>
    </source>
</evidence>
<name>A0A445BDK9_ARAHY</name>
<feature type="transmembrane region" description="Helical" evidence="6">
    <location>
        <begin position="56"/>
        <end position="73"/>
    </location>
</feature>
<feature type="transmembrane region" description="Helical" evidence="6">
    <location>
        <begin position="21"/>
        <end position="44"/>
    </location>
</feature>
<dbReference type="InterPro" id="IPR005828">
    <property type="entry name" value="MFS_sugar_transport-like"/>
</dbReference>
<evidence type="ECO:0000256" key="2">
    <source>
        <dbReference type="ARBA" id="ARBA00022448"/>
    </source>
</evidence>
<protein>
    <recommendedName>
        <fullName evidence="9">Major facilitator superfamily (MFS) profile domain-containing protein</fullName>
    </recommendedName>
</protein>
<evidence type="ECO:0000256" key="6">
    <source>
        <dbReference type="SAM" id="Phobius"/>
    </source>
</evidence>
<evidence type="ECO:0000256" key="4">
    <source>
        <dbReference type="ARBA" id="ARBA00022989"/>
    </source>
</evidence>
<keyword evidence="5 6" id="KW-0472">Membrane</keyword>
<dbReference type="Gene3D" id="1.20.1250.20">
    <property type="entry name" value="MFS general substrate transporter like domains"/>
    <property type="match status" value="1"/>
</dbReference>
<dbReference type="InterPro" id="IPR036259">
    <property type="entry name" value="MFS_trans_sf"/>
</dbReference>